<proteinExistence type="predicted"/>
<protein>
    <recommendedName>
        <fullName evidence="2">VOC domain-containing protein</fullName>
    </recommendedName>
</protein>
<reference evidence="1" key="1">
    <citation type="journal article" date="2014" name="Front. Microbiol.">
        <title>High frequency of phylogenetically diverse reductive dehalogenase-homologous genes in deep subseafloor sedimentary metagenomes.</title>
        <authorList>
            <person name="Kawai M."/>
            <person name="Futagami T."/>
            <person name="Toyoda A."/>
            <person name="Takaki Y."/>
            <person name="Nishi S."/>
            <person name="Hori S."/>
            <person name="Arai W."/>
            <person name="Tsubouchi T."/>
            <person name="Morono Y."/>
            <person name="Uchiyama I."/>
            <person name="Ito T."/>
            <person name="Fujiyama A."/>
            <person name="Inagaki F."/>
            <person name="Takami H."/>
        </authorList>
    </citation>
    <scope>NUCLEOTIDE SEQUENCE</scope>
    <source>
        <strain evidence="1">Expedition CK06-06</strain>
    </source>
</reference>
<dbReference type="Gene3D" id="3.10.180.10">
    <property type="entry name" value="2,3-Dihydroxybiphenyl 1,2-Dioxygenase, domain 1"/>
    <property type="match status" value="1"/>
</dbReference>
<gene>
    <name evidence="1" type="ORF">S03H2_10723</name>
</gene>
<dbReference type="EMBL" id="BARU01005503">
    <property type="protein sequence ID" value="GAH37290.1"/>
    <property type="molecule type" value="Genomic_DNA"/>
</dbReference>
<dbReference type="InterPro" id="IPR029068">
    <property type="entry name" value="Glyas_Bleomycin-R_OHBP_Dase"/>
</dbReference>
<dbReference type="SUPFAM" id="SSF54593">
    <property type="entry name" value="Glyoxalase/Bleomycin resistance protein/Dihydroxybiphenyl dioxygenase"/>
    <property type="match status" value="1"/>
</dbReference>
<organism evidence="1">
    <name type="scientific">marine sediment metagenome</name>
    <dbReference type="NCBI Taxonomy" id="412755"/>
    <lineage>
        <taxon>unclassified sequences</taxon>
        <taxon>metagenomes</taxon>
        <taxon>ecological metagenomes</taxon>
    </lineage>
</organism>
<accession>X1FXK1</accession>
<evidence type="ECO:0008006" key="2">
    <source>
        <dbReference type="Google" id="ProtNLM"/>
    </source>
</evidence>
<comment type="caution">
    <text evidence="1">The sequence shown here is derived from an EMBL/GenBank/DDBJ whole genome shotgun (WGS) entry which is preliminary data.</text>
</comment>
<dbReference type="AlphaFoldDB" id="X1FXK1"/>
<evidence type="ECO:0000313" key="1">
    <source>
        <dbReference type="EMBL" id="GAH37290.1"/>
    </source>
</evidence>
<name>X1FXK1_9ZZZZ</name>
<sequence>MLQEIVEFYVSEVGMHVWLEQADCVILSHGNLLVGFCQRETPEVEGMITFFYPAKEDVDAMYGMLSHIATSELKEIEKYEIYQFFAQDPEGRAIEFQAFLRPIEPIGF</sequence>